<evidence type="ECO:0000313" key="2">
    <source>
        <dbReference type="EMBL" id="TFK09532.1"/>
    </source>
</evidence>
<dbReference type="AlphaFoldDB" id="A0A4D9EQV1"/>
<comment type="caution">
    <text evidence="2">The sequence shown here is derived from an EMBL/GenBank/DDBJ whole genome shotgun (WGS) entry which is preliminary data.</text>
</comment>
<gene>
    <name evidence="2" type="ORF">DR999_PMT07332</name>
</gene>
<dbReference type="Proteomes" id="UP000297703">
    <property type="component" value="Unassembled WGS sequence"/>
</dbReference>
<dbReference type="GO" id="GO:0005739">
    <property type="term" value="C:mitochondrion"/>
    <property type="evidence" value="ECO:0007669"/>
    <property type="project" value="TreeGrafter"/>
</dbReference>
<dbReference type="EMBL" id="QXTE01000051">
    <property type="protein sequence ID" value="TFK09532.1"/>
    <property type="molecule type" value="Genomic_DNA"/>
</dbReference>
<protein>
    <submittedName>
        <fullName evidence="2">Fidgetin-like protein 1</fullName>
    </submittedName>
</protein>
<feature type="region of interest" description="Disordered" evidence="1">
    <location>
        <begin position="148"/>
        <end position="190"/>
    </location>
</feature>
<dbReference type="PANTHER" id="PTHR15426:SF6">
    <property type="entry name" value="PROTEIN DEPP1"/>
    <property type="match status" value="1"/>
</dbReference>
<organism evidence="2 3">
    <name type="scientific">Platysternon megacephalum</name>
    <name type="common">big-headed turtle</name>
    <dbReference type="NCBI Taxonomy" id="55544"/>
    <lineage>
        <taxon>Eukaryota</taxon>
        <taxon>Metazoa</taxon>
        <taxon>Chordata</taxon>
        <taxon>Craniata</taxon>
        <taxon>Vertebrata</taxon>
        <taxon>Euteleostomi</taxon>
        <taxon>Archelosauria</taxon>
        <taxon>Testudinata</taxon>
        <taxon>Testudines</taxon>
        <taxon>Cryptodira</taxon>
        <taxon>Durocryptodira</taxon>
        <taxon>Testudinoidea</taxon>
        <taxon>Platysternidae</taxon>
        <taxon>Platysternon</taxon>
    </lineage>
</organism>
<name>A0A4D9EQV1_9SAUR</name>
<sequence length="338" mass="38194">MAPRIRLTISKPLPTICEIQEEILEDVTSNAKGFGSFSIDSDSCSSDDYLQSIGHLARPTFPVLPENNCVFQDKKELETLQRGSWFPKLAVAQQVTPKCKLTNIFSDMMSLEKVSLVLDNAKLYPCTRADPLEQLYAHVEKTRHYRGSVYGESSSTDDSQRSHFSPCDTRRGDEIHPSTSQEKTEKQDLAGVFSFPRLPSPRPIERENSCPEQKCLKSYKIMAVSENDQTQKENCTIFIDGKRIWPHPPREKLQGNKVLSCPLRRQCAVFKTGGGTEKEELKSSYNKTVKGDVLHKQSYPQCFRVDKKAMIHSWISECKCAWKGAKVKACLLPAIAEI</sequence>
<reference evidence="2 3" key="2">
    <citation type="submission" date="2019-04" db="EMBL/GenBank/DDBJ databases">
        <title>The genome sequence of big-headed turtle.</title>
        <authorList>
            <person name="Gong S."/>
        </authorList>
    </citation>
    <scope>NUCLEOTIDE SEQUENCE [LARGE SCALE GENOMIC DNA]</scope>
    <source>
        <strain evidence="2">DO16091913</strain>
        <tissue evidence="2">Muscle</tissue>
    </source>
</reference>
<reference evidence="2 3" key="1">
    <citation type="submission" date="2019-04" db="EMBL/GenBank/DDBJ databases">
        <title>Draft genome of the big-headed turtle Platysternon megacephalum.</title>
        <authorList>
            <person name="Gong S."/>
        </authorList>
    </citation>
    <scope>NUCLEOTIDE SEQUENCE [LARGE SCALE GENOMIC DNA]</scope>
    <source>
        <strain evidence="2">DO16091913</strain>
        <tissue evidence="2">Muscle</tissue>
    </source>
</reference>
<dbReference type="InterPro" id="IPR020133">
    <property type="entry name" value="DEPP"/>
</dbReference>
<evidence type="ECO:0000313" key="3">
    <source>
        <dbReference type="Proteomes" id="UP000297703"/>
    </source>
</evidence>
<dbReference type="GO" id="GO:0010506">
    <property type="term" value="P:regulation of autophagy"/>
    <property type="evidence" value="ECO:0007669"/>
    <property type="project" value="TreeGrafter"/>
</dbReference>
<feature type="compositionally biased region" description="Basic and acidic residues" evidence="1">
    <location>
        <begin position="168"/>
        <end position="188"/>
    </location>
</feature>
<accession>A0A4D9EQV1</accession>
<evidence type="ECO:0000256" key="1">
    <source>
        <dbReference type="SAM" id="MobiDB-lite"/>
    </source>
</evidence>
<proteinExistence type="predicted"/>
<dbReference type="OrthoDB" id="9891865at2759"/>
<dbReference type="PANTHER" id="PTHR15426">
    <property type="entry name" value="PROTEIN DEPP1"/>
    <property type="match status" value="1"/>
</dbReference>
<keyword evidence="3" id="KW-1185">Reference proteome</keyword>